<evidence type="ECO:0000313" key="3">
    <source>
        <dbReference type="Proteomes" id="UP000028411"/>
    </source>
</evidence>
<feature type="region of interest" description="Disordered" evidence="1">
    <location>
        <begin position="720"/>
        <end position="781"/>
    </location>
</feature>
<feature type="compositionally biased region" description="Basic and acidic residues" evidence="1">
    <location>
        <begin position="1070"/>
        <end position="1090"/>
    </location>
</feature>
<feature type="region of interest" description="Disordered" evidence="1">
    <location>
        <begin position="1053"/>
        <end position="1090"/>
    </location>
</feature>
<feature type="region of interest" description="Disordered" evidence="1">
    <location>
        <begin position="662"/>
        <end position="687"/>
    </location>
</feature>
<dbReference type="EMBL" id="JFHR01000060">
    <property type="protein sequence ID" value="KEQ51887.1"/>
    <property type="molecule type" value="Genomic_DNA"/>
</dbReference>
<feature type="region of interest" description="Disordered" evidence="1">
    <location>
        <begin position="22"/>
        <end position="53"/>
    </location>
</feature>
<feature type="compositionally biased region" description="Basic and acidic residues" evidence="1">
    <location>
        <begin position="179"/>
        <end position="190"/>
    </location>
</feature>
<evidence type="ECO:0000313" key="2">
    <source>
        <dbReference type="EMBL" id="KEQ51887.1"/>
    </source>
</evidence>
<dbReference type="Proteomes" id="UP000028411">
    <property type="component" value="Unassembled WGS sequence"/>
</dbReference>
<proteinExistence type="predicted"/>
<feature type="region of interest" description="Disordered" evidence="1">
    <location>
        <begin position="151"/>
        <end position="229"/>
    </location>
</feature>
<gene>
    <name evidence="2" type="ORF">BV95_03824</name>
</gene>
<feature type="region of interest" description="Disordered" evidence="1">
    <location>
        <begin position="617"/>
        <end position="644"/>
    </location>
</feature>
<feature type="compositionally biased region" description="Basic and acidic residues" evidence="1">
    <location>
        <begin position="744"/>
        <end position="781"/>
    </location>
</feature>
<feature type="region of interest" description="Disordered" evidence="1">
    <location>
        <begin position="409"/>
        <end position="442"/>
    </location>
</feature>
<accession>A0A081R9L4</accession>
<evidence type="ECO:0000256" key="1">
    <source>
        <dbReference type="SAM" id="MobiDB-lite"/>
    </source>
</evidence>
<feature type="region of interest" description="Disordered" evidence="1">
    <location>
        <begin position="296"/>
        <end position="318"/>
    </location>
</feature>
<protein>
    <submittedName>
        <fullName evidence="2">Uncharacterized protein</fullName>
    </submittedName>
</protein>
<dbReference type="AlphaFoldDB" id="A0A081R9L4"/>
<sequence>MAFVQIGEARRAAQPIARRAARAVGGVDATGSTDALRRNQQRRHAQPAPGQRHIRRAAGAAAARTGAVIAPAVDHYLRPDAALAQCSHDGRVIYGDLPAAARGHQQSRVAAGPGSAVRAVRFEKGIARAAGPARVDGQRCHLQRSATRFQQSIAAQPASGERRHRLRIAPALGFPARAQRAERQRSDGRRSAGNQEPGRPALPAARLERNRPPAFAGQAVHRRRAAETRRPDIDQIGGQIAAEDVDIGRAARSAPGVAAVEGHAVDRGGRIPLRRKEEVAECQVGAPRRAQAAFHRHRSAQPVAAAPGNPIVGRSAPDAICPKRKIPRRRKISVAGIEQDRPARPVRTICASSAAAVGIDAAEIVDAIGQRKAAPLPARRAGEQRHAAARSAARHVRRIARRTIGADVKPGRAEAAARRADADRPAHGIGRSRQGKGGPRKGRIAIGVRAGEQVLRDGEAAPVMCRKVDAPAPQDSTRRPAAKDLRFGIERNGFEDVQRARPADIDIDAGSAGDHHAIAAAVGRMAGGGADVREQARPLMRAAGYGHADIAAGRAACGAGACHAGGRLGAGVDDPQIERARNRRARCPDDGDIAANGIAAIDRRLRNLKGGARRRVERGAAEAQRPAFRPGRSCGGQRRQGDRAARRIAGTVAAVTGITQRIGRQARRSDQAARRDQVDGAAAGVRADQRRRAGAVIAIAVGVQRQVAADVDLPVGRRRAAAAKGQQVDPAPDSARPGGQADGHVGRDRARLVGPERDAPVGGKRDIAHETGRGRWPDDDIAGRNAGHVELPIARSDAESGLRACGGVGRGDRIAESVVTDIGTRRQYDRTADRRRGGRRRIADIARQQHGQRIILRHRHHIDALGVAAPVGGRACGHAAMHHAVGVGRSGGDGYVEQAAVDGDVGGFRPDIGRRAVDGHGPRLHHARRHQRDIAARAQRVDPRTRLHLYRRIAARRAAEADFAIGAIEADAVGSGQVDIVGGEHQRSHIEDACRPGNDAAGRIEPDAAARIGLHRAVQPDDARQGHAVAVLRNAVQHREGRYAGTGAELAGAARRQEVDDSRPVGVGRRPIDDHLPAIDRDDVGRGPLRDRCGAERDRRIALKGGLRGGGHGPAKGDHAGATAQQAYRRTGAGLVHHYRLHGASCVVIEKSSRVPPRSVWKPALRSGVASVRSIRA</sequence>
<reference evidence="2 3" key="1">
    <citation type="submission" date="2014-02" db="EMBL/GenBank/DDBJ databases">
        <title>Whole genome sequence of Sphingobium chlorophenolicum NBRC 16172.</title>
        <authorList>
            <person name="Gan H.M."/>
            <person name="Gan H.Y."/>
            <person name="Chew T.H."/>
            <person name="Savka M.A."/>
        </authorList>
    </citation>
    <scope>NUCLEOTIDE SEQUENCE [LARGE SCALE GENOMIC DNA]</scope>
    <source>
        <strain evidence="2 3">NBRC 16172</strain>
    </source>
</reference>
<name>A0A081R9L4_SPHCR</name>
<feature type="compositionally biased region" description="Basic and acidic residues" evidence="1">
    <location>
        <begin position="409"/>
        <end position="426"/>
    </location>
</feature>
<comment type="caution">
    <text evidence="2">The sequence shown here is derived from an EMBL/GenBank/DDBJ whole genome shotgun (WGS) entry which is preliminary data.</text>
</comment>
<organism evidence="2 3">
    <name type="scientific">Sphingobium chlorophenolicum</name>
    <dbReference type="NCBI Taxonomy" id="46429"/>
    <lineage>
        <taxon>Bacteria</taxon>
        <taxon>Pseudomonadati</taxon>
        <taxon>Pseudomonadota</taxon>
        <taxon>Alphaproteobacteria</taxon>
        <taxon>Sphingomonadales</taxon>
        <taxon>Sphingomonadaceae</taxon>
        <taxon>Sphingobium</taxon>
    </lineage>
</organism>
<feature type="compositionally biased region" description="Basic and acidic residues" evidence="1">
    <location>
        <begin position="667"/>
        <end position="678"/>
    </location>
</feature>